<gene>
    <name evidence="1" type="ORF">BXT84_00645</name>
</gene>
<protein>
    <submittedName>
        <fullName evidence="1">Uncharacterized protein</fullName>
    </submittedName>
</protein>
<accession>A0ABM6RMQ0</accession>
<name>A0ABM6RMQ0_9FIRM</name>
<dbReference type="InterPro" id="IPR019066">
    <property type="entry name" value="Restrct_endonuc_II_SacI"/>
</dbReference>
<evidence type="ECO:0000313" key="1">
    <source>
        <dbReference type="EMBL" id="AUW92644.1"/>
    </source>
</evidence>
<proteinExistence type="predicted"/>
<organism evidence="1 2">
    <name type="scientific">Sulfobacillus thermotolerans</name>
    <dbReference type="NCBI Taxonomy" id="338644"/>
    <lineage>
        <taxon>Bacteria</taxon>
        <taxon>Bacillati</taxon>
        <taxon>Bacillota</taxon>
        <taxon>Clostridia</taxon>
        <taxon>Eubacteriales</taxon>
        <taxon>Clostridiales Family XVII. Incertae Sedis</taxon>
        <taxon>Sulfobacillus</taxon>
    </lineage>
</organism>
<dbReference type="Proteomes" id="UP000325292">
    <property type="component" value="Chromosome"/>
</dbReference>
<dbReference type="EMBL" id="CP019454">
    <property type="protein sequence ID" value="AUW92644.1"/>
    <property type="molecule type" value="Genomic_DNA"/>
</dbReference>
<evidence type="ECO:0000313" key="2">
    <source>
        <dbReference type="Proteomes" id="UP000325292"/>
    </source>
</evidence>
<keyword evidence="2" id="KW-1185">Reference proteome</keyword>
<reference evidence="1 2" key="1">
    <citation type="journal article" date="2019" name="Sci. Rep.">
        <title>Sulfobacillus thermotolerans: new insights into resistance and metabolic capacities of acidophilic chemolithotrophs.</title>
        <authorList>
            <person name="Panyushkina A.E."/>
            <person name="Babenko V.V."/>
            <person name="Nikitina A.S."/>
            <person name="Selezneva O.V."/>
            <person name="Tsaplina I.A."/>
            <person name="Letarova M.A."/>
            <person name="Kostryukova E.S."/>
            <person name="Letarov A.V."/>
        </authorList>
    </citation>
    <scope>NUCLEOTIDE SEQUENCE [LARGE SCALE GENOMIC DNA]</scope>
    <source>
        <strain evidence="1 2">Kr1</strain>
    </source>
</reference>
<dbReference type="Pfam" id="PF09566">
    <property type="entry name" value="RE_SacI"/>
    <property type="match status" value="1"/>
</dbReference>
<sequence>MEKEIRINVEDAQKALNAMWLQIEQAELGTDIEPSLASEIATLLRSNTKSYRYVLPTQLLAKVVNSNANAICLQKKSNVVGRFDARSLCHKVIVPFERSHGTPLGGSPEPYVNNPLRVPEVSSEHRMAQKDKDGWDQLCLVLNRIQECDNDQFSQRTLKQVLLEIRRIQQEQLIIYSVPQRSSLQHTLRMVDEFLKPRTGGSRLQAVCVALLRTIGQLWGIYDQVLSEVVNASDASSNRPADIDCRKEGRSILAVEVKDRTVTLQLLEDKITTTRVAHIKELLFLIRSEPIVENNAVIERAQREFLSGQNIYLIHVDIFIQQVLTLVGEDGRLLFLGEIGKALEEFRLDFKDRNDYANILVRIFD</sequence>